<keyword evidence="3" id="KW-0732">Signal</keyword>
<feature type="signal peptide" evidence="3">
    <location>
        <begin position="1"/>
        <end position="23"/>
    </location>
</feature>
<accession>A0ABT0RSD7</accession>
<comment type="caution">
    <text evidence="4">The sequence shown here is derived from an EMBL/GenBank/DDBJ whole genome shotgun (WGS) entry which is preliminary data.</text>
</comment>
<reference evidence="4 5" key="1">
    <citation type="submission" date="2022-05" db="EMBL/GenBank/DDBJ databases">
        <authorList>
            <person name="Jo J.-H."/>
            <person name="Im W.-T."/>
        </authorList>
    </citation>
    <scope>NUCLEOTIDE SEQUENCE [LARGE SCALE GENOMIC DNA]</scope>
    <source>
        <strain evidence="4 5">NSE70-1</strain>
    </source>
</reference>
<evidence type="ECO:0000256" key="2">
    <source>
        <dbReference type="SAM" id="MobiDB-lite"/>
    </source>
</evidence>
<proteinExistence type="predicted"/>
<feature type="coiled-coil region" evidence="1">
    <location>
        <begin position="40"/>
        <end position="115"/>
    </location>
</feature>
<feature type="chain" id="PRO_5045838716" evidence="3">
    <location>
        <begin position="24"/>
        <end position="158"/>
    </location>
</feature>
<keyword evidence="1" id="KW-0175">Coiled coil</keyword>
<feature type="region of interest" description="Disordered" evidence="2">
    <location>
        <begin position="117"/>
        <end position="158"/>
    </location>
</feature>
<evidence type="ECO:0000313" key="4">
    <source>
        <dbReference type="EMBL" id="MCL6697927.1"/>
    </source>
</evidence>
<organism evidence="4 5">
    <name type="scientific">Sphingomonas caseinilyticus</name>
    <dbReference type="NCBI Taxonomy" id="2908205"/>
    <lineage>
        <taxon>Bacteria</taxon>
        <taxon>Pseudomonadati</taxon>
        <taxon>Pseudomonadota</taxon>
        <taxon>Alphaproteobacteria</taxon>
        <taxon>Sphingomonadales</taxon>
        <taxon>Sphingomonadaceae</taxon>
        <taxon>Sphingomonas</taxon>
    </lineage>
</organism>
<dbReference type="Proteomes" id="UP001203410">
    <property type="component" value="Unassembled WGS sequence"/>
</dbReference>
<gene>
    <name evidence="4" type="ORF">LZ496_03900</name>
</gene>
<evidence type="ECO:0000313" key="5">
    <source>
        <dbReference type="Proteomes" id="UP001203410"/>
    </source>
</evidence>
<feature type="compositionally biased region" description="Basic and acidic residues" evidence="2">
    <location>
        <begin position="117"/>
        <end position="146"/>
    </location>
</feature>
<sequence>MRKFIISAALAASTLVAAAPAAAQGYPQGNAYGYNNYGQVRRLDARIDNIQRQIDHLDRRNILSNREAGRLRNESRDVENRLHRVARNGFTNWERNDIENRIQRLEVRIQREARDGNRYNGHYDNRDRWGDRNNWQDRDRDGRNDRYEDDQGQDYDGR</sequence>
<dbReference type="EMBL" id="JAMGBA010000001">
    <property type="protein sequence ID" value="MCL6697927.1"/>
    <property type="molecule type" value="Genomic_DNA"/>
</dbReference>
<evidence type="ECO:0000256" key="3">
    <source>
        <dbReference type="SAM" id="SignalP"/>
    </source>
</evidence>
<keyword evidence="5" id="KW-1185">Reference proteome</keyword>
<name>A0ABT0RSD7_9SPHN</name>
<protein>
    <submittedName>
        <fullName evidence="4">Uncharacterized protein</fullName>
    </submittedName>
</protein>
<feature type="compositionally biased region" description="Acidic residues" evidence="2">
    <location>
        <begin position="147"/>
        <end position="158"/>
    </location>
</feature>
<dbReference type="RefSeq" id="WP_249903277.1">
    <property type="nucleotide sequence ID" value="NZ_JAMGBA010000001.1"/>
</dbReference>
<evidence type="ECO:0000256" key="1">
    <source>
        <dbReference type="SAM" id="Coils"/>
    </source>
</evidence>